<dbReference type="Proteomes" id="UP000001542">
    <property type="component" value="Unassembled WGS sequence"/>
</dbReference>
<dbReference type="KEGG" id="tva:4757021"/>
<gene>
    <name evidence="2" type="ORF">TVAG_236610</name>
</gene>
<dbReference type="SMR" id="A2F7A1"/>
<dbReference type="InParanoid" id="A2F7A1"/>
<evidence type="ECO:0000313" key="2">
    <source>
        <dbReference type="EMBL" id="EAX99216.1"/>
    </source>
</evidence>
<evidence type="ECO:0000256" key="1">
    <source>
        <dbReference type="SAM" id="Coils"/>
    </source>
</evidence>
<reference evidence="2" key="2">
    <citation type="journal article" date="2007" name="Science">
        <title>Draft genome sequence of the sexually transmitted pathogen Trichomonas vaginalis.</title>
        <authorList>
            <person name="Carlton J.M."/>
            <person name="Hirt R.P."/>
            <person name="Silva J.C."/>
            <person name="Delcher A.L."/>
            <person name="Schatz M."/>
            <person name="Zhao Q."/>
            <person name="Wortman J.R."/>
            <person name="Bidwell S.L."/>
            <person name="Alsmark U.C.M."/>
            <person name="Besteiro S."/>
            <person name="Sicheritz-Ponten T."/>
            <person name="Noel C.J."/>
            <person name="Dacks J.B."/>
            <person name="Foster P.G."/>
            <person name="Simillion C."/>
            <person name="Van de Peer Y."/>
            <person name="Miranda-Saavedra D."/>
            <person name="Barton G.J."/>
            <person name="Westrop G.D."/>
            <person name="Mueller S."/>
            <person name="Dessi D."/>
            <person name="Fiori P.L."/>
            <person name="Ren Q."/>
            <person name="Paulsen I."/>
            <person name="Zhang H."/>
            <person name="Bastida-Corcuera F.D."/>
            <person name="Simoes-Barbosa A."/>
            <person name="Brown M.T."/>
            <person name="Hayes R.D."/>
            <person name="Mukherjee M."/>
            <person name="Okumura C.Y."/>
            <person name="Schneider R."/>
            <person name="Smith A.J."/>
            <person name="Vanacova S."/>
            <person name="Villalvazo M."/>
            <person name="Haas B.J."/>
            <person name="Pertea M."/>
            <person name="Feldblyum T.V."/>
            <person name="Utterback T.R."/>
            <person name="Shu C.L."/>
            <person name="Osoegawa K."/>
            <person name="de Jong P.J."/>
            <person name="Hrdy I."/>
            <person name="Horvathova L."/>
            <person name="Zubacova Z."/>
            <person name="Dolezal P."/>
            <person name="Malik S.B."/>
            <person name="Logsdon J.M. Jr."/>
            <person name="Henze K."/>
            <person name="Gupta A."/>
            <person name="Wang C.C."/>
            <person name="Dunne R.L."/>
            <person name="Upcroft J.A."/>
            <person name="Upcroft P."/>
            <person name="White O."/>
            <person name="Salzberg S.L."/>
            <person name="Tang P."/>
            <person name="Chiu C.-H."/>
            <person name="Lee Y.-S."/>
            <person name="Embley T.M."/>
            <person name="Coombs G.H."/>
            <person name="Mottram J.C."/>
            <person name="Tachezy J."/>
            <person name="Fraser-Liggett C.M."/>
            <person name="Johnson P.J."/>
        </authorList>
    </citation>
    <scope>NUCLEOTIDE SEQUENCE [LARGE SCALE GENOMIC DNA]</scope>
    <source>
        <strain evidence="2">G3</strain>
    </source>
</reference>
<reference evidence="2" key="1">
    <citation type="submission" date="2006-10" db="EMBL/GenBank/DDBJ databases">
        <authorList>
            <person name="Amadeo P."/>
            <person name="Zhao Q."/>
            <person name="Wortman J."/>
            <person name="Fraser-Liggett C."/>
            <person name="Carlton J."/>
        </authorList>
    </citation>
    <scope>NUCLEOTIDE SEQUENCE</scope>
    <source>
        <strain evidence="2">G3</strain>
    </source>
</reference>
<accession>A2F7A1</accession>
<protein>
    <submittedName>
        <fullName evidence="2">Uncharacterized protein</fullName>
    </submittedName>
</protein>
<dbReference type="RefSeq" id="XP_001312146.1">
    <property type="nucleotide sequence ID" value="XM_001312145.1"/>
</dbReference>
<dbReference type="EMBL" id="DS113645">
    <property type="protein sequence ID" value="EAX99216.1"/>
    <property type="molecule type" value="Genomic_DNA"/>
</dbReference>
<sequence>MILDAESCLFLTNKKLYQLCKLIDHLGFQIAQHNFEIEMLRKKFNCSLDILEEKYQSKVREKYLKGLVDQVVKEVDFTFKERHKAIQDKFMNAVISINTEMTESDIELKSNIKKVALMVQQLNQEINNNTTVINNLCNQTMKNLKDQLQKAQAKHEDAIRLHDKEQLKQVHNLEVETKENLAHLDDDFNESVAHLKKSFLGTNNKNLINKLQTYKGDLEFIAENLQNSKSNANDYIGLYNINMQKWKKQLQQTLKSLPDVNENPYKAQDESEQTEYNNQKKELLAQRENLFIYRQNELSDLKSQLQTIKTTKLEVKPQEATEYIEQKFKDELLNLNNEQEEEVKGVEDSIIHLNKVIQELKEEIVVHKKRLQVQINKDKEEIEQAVKNHLKKIDQENKRYEAKYLDLVEALQLLKGLPGDDKKIQETEKLRDILKHELELVKKESANLPKDDFQKNVGSYLEYQKDLTNSDLSDFEKQEQVYINVLAQTYKNGYENKYNRIQEEIATEVSRIQEEFEALPSQRENVDSQLQRKYLKTQKELESIEIPDEYQKFLKEMELQRKIMIEEAKSRIAKEKELLLSEFTQKLSEEENRHMNYLSGISLFQSKGETQYIRDQFALKRRELSEIIDKHNQELIELKEFSVRDMIASVIKEYDDEELRLNKILAELNVESHNKLVQAQNARKVAVATLQNTILNERKKNHSDQNQYRKMQKEQDPQEMMDELQKKLDMITGSISNLWIKEKERSKGVRERKVQEFLKIQKGLADEKLQKTLDLEKTAKENESEYQSRENMNLDDIENKSDSYESELAKLRESLQIKRKRFAEIKDEYESQRNNFQQLYNSKSSRPEEISRIDRLDNQLKMLEGHKKQLLKDFKLIKEQLIMNDDVITSRFGVSPNVSILRAASSMQPARPFTATPGLRKPIKR</sequence>
<dbReference type="VEuPathDB" id="TrichDB:TVAGG3_0002850"/>
<organism evidence="2 3">
    <name type="scientific">Trichomonas vaginalis (strain ATCC PRA-98 / G3)</name>
    <dbReference type="NCBI Taxonomy" id="412133"/>
    <lineage>
        <taxon>Eukaryota</taxon>
        <taxon>Metamonada</taxon>
        <taxon>Parabasalia</taxon>
        <taxon>Trichomonadida</taxon>
        <taxon>Trichomonadidae</taxon>
        <taxon>Trichomonas</taxon>
    </lineage>
</organism>
<proteinExistence type="predicted"/>
<name>A2F7A1_TRIV3</name>
<evidence type="ECO:0000313" key="3">
    <source>
        <dbReference type="Proteomes" id="UP000001542"/>
    </source>
</evidence>
<keyword evidence="3" id="KW-1185">Reference proteome</keyword>
<feature type="coiled-coil region" evidence="1">
    <location>
        <begin position="119"/>
        <end position="168"/>
    </location>
</feature>
<keyword evidence="1" id="KW-0175">Coiled coil</keyword>
<dbReference type="AlphaFoldDB" id="A2F7A1"/>
<feature type="coiled-coil region" evidence="1">
    <location>
        <begin position="794"/>
        <end position="873"/>
    </location>
</feature>
<dbReference type="STRING" id="5722.A2F7A1"/>
<feature type="coiled-coil region" evidence="1">
    <location>
        <begin position="329"/>
        <end position="444"/>
    </location>
</feature>
<dbReference type="VEuPathDB" id="TrichDB:TVAG_236610"/>